<reference evidence="2 3" key="1">
    <citation type="submission" date="2024-04" db="EMBL/GenBank/DDBJ databases">
        <title>Dissimilatory iodate-reducing microorganisms contribute to the enrichment of iodine in groundwater.</title>
        <authorList>
            <person name="Jiang Z."/>
        </authorList>
    </citation>
    <scope>NUCLEOTIDE SEQUENCE [LARGE SCALE GENOMIC DNA]</scope>
    <source>
        <strain evidence="2 3">NCP973</strain>
    </source>
</reference>
<sequence length="157" mass="18245">MNTDIDYQNNPLHGLSLKQLLTEIVDHYGFDILYAYLNINCFNNNPSVESSVKFLKKTDWAREKVEAFYLYQFKSLPRASAEQFELPPRDRIIPRDQQPGEPAELSLEDAERLREKRARKAAAHDRDAGQRKGPERRPSNRDAASDNADPWAKWRKS</sequence>
<proteinExistence type="predicted"/>
<keyword evidence="2" id="KW-0238">DNA-binding</keyword>
<feature type="region of interest" description="Disordered" evidence="1">
    <location>
        <begin position="82"/>
        <end position="157"/>
    </location>
</feature>
<dbReference type="Proteomes" id="UP001479520">
    <property type="component" value="Chromosome"/>
</dbReference>
<evidence type="ECO:0000256" key="1">
    <source>
        <dbReference type="SAM" id="MobiDB-lite"/>
    </source>
</evidence>
<dbReference type="Gene3D" id="1.10.720.30">
    <property type="entry name" value="SAP domain"/>
    <property type="match status" value="1"/>
</dbReference>
<dbReference type="InterPro" id="IPR018668">
    <property type="entry name" value="DNA-binding_VF530-like"/>
</dbReference>
<feature type="compositionally biased region" description="Basic and acidic residues" evidence="1">
    <location>
        <begin position="122"/>
        <end position="144"/>
    </location>
</feature>
<name>A0ABZ2XMX2_9RHOO</name>
<dbReference type="InterPro" id="IPR036361">
    <property type="entry name" value="SAP_dom_sf"/>
</dbReference>
<keyword evidence="3" id="KW-1185">Reference proteome</keyword>
<gene>
    <name evidence="2" type="ORF">AADV58_06190</name>
</gene>
<dbReference type="RefSeq" id="WP_028996185.1">
    <property type="nucleotide sequence ID" value="NZ_CP151406.1"/>
</dbReference>
<dbReference type="EMBL" id="CP151406">
    <property type="protein sequence ID" value="WZJ22725.1"/>
    <property type="molecule type" value="Genomic_DNA"/>
</dbReference>
<organism evidence="2 3">
    <name type="scientific">Azonexus hydrophilus</name>
    <dbReference type="NCBI Taxonomy" id="418702"/>
    <lineage>
        <taxon>Bacteria</taxon>
        <taxon>Pseudomonadati</taxon>
        <taxon>Pseudomonadota</taxon>
        <taxon>Betaproteobacteria</taxon>
        <taxon>Rhodocyclales</taxon>
        <taxon>Azonexaceae</taxon>
        <taxon>Azonexus</taxon>
    </lineage>
</organism>
<dbReference type="Pfam" id="PF09905">
    <property type="entry name" value="VF530"/>
    <property type="match status" value="1"/>
</dbReference>
<protein>
    <submittedName>
        <fullName evidence="2">VF530 family DNA-binding protein</fullName>
    </submittedName>
</protein>
<evidence type="ECO:0000313" key="3">
    <source>
        <dbReference type="Proteomes" id="UP001479520"/>
    </source>
</evidence>
<evidence type="ECO:0000313" key="2">
    <source>
        <dbReference type="EMBL" id="WZJ22725.1"/>
    </source>
</evidence>
<dbReference type="GO" id="GO:0003677">
    <property type="term" value="F:DNA binding"/>
    <property type="evidence" value="ECO:0007669"/>
    <property type="project" value="UniProtKB-KW"/>
</dbReference>
<accession>A0ABZ2XMX2</accession>